<dbReference type="InterPro" id="IPR005471">
    <property type="entry name" value="Tscrpt_reg_IclR_N"/>
</dbReference>
<dbReference type="Pfam" id="PF09339">
    <property type="entry name" value="HTH_IclR"/>
    <property type="match status" value="1"/>
</dbReference>
<dbReference type="SUPFAM" id="SSF46785">
    <property type="entry name" value="Winged helix' DNA-binding domain"/>
    <property type="match status" value="1"/>
</dbReference>
<dbReference type="Pfam" id="PF01614">
    <property type="entry name" value="IclR_C"/>
    <property type="match status" value="1"/>
</dbReference>
<keyword evidence="2" id="KW-0238">DNA-binding</keyword>
<dbReference type="InterPro" id="IPR014757">
    <property type="entry name" value="Tscrpt_reg_IclR_C"/>
</dbReference>
<dbReference type="PROSITE" id="PS51077">
    <property type="entry name" value="HTH_ICLR"/>
    <property type="match status" value="1"/>
</dbReference>
<dbReference type="Gene3D" id="1.10.10.10">
    <property type="entry name" value="Winged helix-like DNA-binding domain superfamily/Winged helix DNA-binding domain"/>
    <property type="match status" value="1"/>
</dbReference>
<keyword evidence="3" id="KW-0804">Transcription</keyword>
<sequence length="262" mass="28072">MRPGPVPATIPPMTASAGASPRSVLARGLSLLDAFEATDTELTLAELAERTGLPKATAHRLAAELVRWGGLERAGQGYRLGVKLFELGQRAPRRRDLREAALPYLQDLYESTHENIHLAVPAGPHTLFLEKVTGHRSTPILSRVGSRMPVHCTATGKLFLALGPPGYFAKVAAAGLARRTPRTIVAPGLLRRELDRVCERGYGVNREESEAGVAAVAAPVYDARRRLLAAISITGGVERLDLDRLAPAVRTAAFALSRELAG</sequence>
<dbReference type="InterPro" id="IPR050707">
    <property type="entry name" value="HTH_MetabolicPath_Reg"/>
</dbReference>
<evidence type="ECO:0000259" key="4">
    <source>
        <dbReference type="PROSITE" id="PS51077"/>
    </source>
</evidence>
<dbReference type="SUPFAM" id="SSF55781">
    <property type="entry name" value="GAF domain-like"/>
    <property type="match status" value="1"/>
</dbReference>
<reference evidence="7" key="1">
    <citation type="journal article" date="2019" name="Int. J. Syst. Evol. Microbiol.">
        <title>The Global Catalogue of Microorganisms (GCM) 10K type strain sequencing project: providing services to taxonomists for standard genome sequencing and annotation.</title>
        <authorList>
            <consortium name="The Broad Institute Genomics Platform"/>
            <consortium name="The Broad Institute Genome Sequencing Center for Infectious Disease"/>
            <person name="Wu L."/>
            <person name="Ma J."/>
        </authorList>
    </citation>
    <scope>NUCLEOTIDE SEQUENCE [LARGE SCALE GENOMIC DNA]</scope>
    <source>
        <strain evidence="7">JCM 18054</strain>
    </source>
</reference>
<accession>A0ABP9PRS9</accession>
<evidence type="ECO:0000313" key="7">
    <source>
        <dbReference type="Proteomes" id="UP001500192"/>
    </source>
</evidence>
<keyword evidence="7" id="KW-1185">Reference proteome</keyword>
<evidence type="ECO:0000259" key="5">
    <source>
        <dbReference type="PROSITE" id="PS51078"/>
    </source>
</evidence>
<proteinExistence type="predicted"/>
<dbReference type="PANTHER" id="PTHR30136:SF24">
    <property type="entry name" value="HTH-TYPE TRANSCRIPTIONAL REPRESSOR ALLR"/>
    <property type="match status" value="1"/>
</dbReference>
<evidence type="ECO:0000313" key="6">
    <source>
        <dbReference type="EMBL" id="GAA5151158.1"/>
    </source>
</evidence>
<dbReference type="SMART" id="SM00346">
    <property type="entry name" value="HTH_ICLR"/>
    <property type="match status" value="1"/>
</dbReference>
<dbReference type="InterPro" id="IPR029016">
    <property type="entry name" value="GAF-like_dom_sf"/>
</dbReference>
<keyword evidence="1" id="KW-0805">Transcription regulation</keyword>
<evidence type="ECO:0000256" key="2">
    <source>
        <dbReference type="ARBA" id="ARBA00023125"/>
    </source>
</evidence>
<dbReference type="EMBL" id="BAABIB010000005">
    <property type="protein sequence ID" value="GAA5151158.1"/>
    <property type="molecule type" value="Genomic_DNA"/>
</dbReference>
<protein>
    <submittedName>
        <fullName evidence="6">IclR family transcriptional regulator</fullName>
    </submittedName>
</protein>
<feature type="domain" description="HTH iclR-type" evidence="4">
    <location>
        <begin position="22"/>
        <end position="82"/>
    </location>
</feature>
<feature type="domain" description="IclR-ED" evidence="5">
    <location>
        <begin position="83"/>
        <end position="262"/>
    </location>
</feature>
<dbReference type="InterPro" id="IPR036388">
    <property type="entry name" value="WH-like_DNA-bd_sf"/>
</dbReference>
<name>A0ABP9PRS9_9PSEU</name>
<dbReference type="PROSITE" id="PS51078">
    <property type="entry name" value="ICLR_ED"/>
    <property type="match status" value="1"/>
</dbReference>
<comment type="caution">
    <text evidence="6">The sequence shown here is derived from an EMBL/GenBank/DDBJ whole genome shotgun (WGS) entry which is preliminary data.</text>
</comment>
<evidence type="ECO:0000256" key="3">
    <source>
        <dbReference type="ARBA" id="ARBA00023163"/>
    </source>
</evidence>
<evidence type="ECO:0000256" key="1">
    <source>
        <dbReference type="ARBA" id="ARBA00023015"/>
    </source>
</evidence>
<dbReference type="InterPro" id="IPR036390">
    <property type="entry name" value="WH_DNA-bd_sf"/>
</dbReference>
<organism evidence="6 7">
    <name type="scientific">Amycolatopsis dongchuanensis</name>
    <dbReference type="NCBI Taxonomy" id="1070866"/>
    <lineage>
        <taxon>Bacteria</taxon>
        <taxon>Bacillati</taxon>
        <taxon>Actinomycetota</taxon>
        <taxon>Actinomycetes</taxon>
        <taxon>Pseudonocardiales</taxon>
        <taxon>Pseudonocardiaceae</taxon>
        <taxon>Amycolatopsis</taxon>
    </lineage>
</organism>
<dbReference type="Proteomes" id="UP001500192">
    <property type="component" value="Unassembled WGS sequence"/>
</dbReference>
<gene>
    <name evidence="6" type="ORF">GCM10023214_01450</name>
</gene>
<dbReference type="PANTHER" id="PTHR30136">
    <property type="entry name" value="HELIX-TURN-HELIX TRANSCRIPTIONAL REGULATOR, ICLR FAMILY"/>
    <property type="match status" value="1"/>
</dbReference>
<dbReference type="Gene3D" id="3.30.450.40">
    <property type="match status" value="1"/>
</dbReference>